<evidence type="ECO:0000259" key="7">
    <source>
        <dbReference type="Pfam" id="PF17389"/>
    </source>
</evidence>
<dbReference type="PIRSF" id="PIRSF010631">
    <property type="entry name" value="A-rhamnsds"/>
    <property type="match status" value="1"/>
</dbReference>
<feature type="domain" description="Alpha-L-rhamnosidase concanavalin-like" evidence="5">
    <location>
        <begin position="238"/>
        <end position="334"/>
    </location>
</feature>
<evidence type="ECO:0000259" key="5">
    <source>
        <dbReference type="Pfam" id="PF05592"/>
    </source>
</evidence>
<dbReference type="InterPro" id="IPR008928">
    <property type="entry name" value="6-hairpin_glycosidase_sf"/>
</dbReference>
<evidence type="ECO:0000256" key="2">
    <source>
        <dbReference type="ARBA" id="ARBA00012652"/>
    </source>
</evidence>
<protein>
    <recommendedName>
        <fullName evidence="2">alpha-L-rhamnosidase</fullName>
        <ecNumber evidence="2">3.2.1.40</ecNumber>
    </recommendedName>
</protein>
<feature type="compositionally biased region" description="Low complexity" evidence="4">
    <location>
        <begin position="7"/>
        <end position="20"/>
    </location>
</feature>
<dbReference type="RefSeq" id="WP_344811468.1">
    <property type="nucleotide sequence ID" value="NZ_BAAAYX010000003.1"/>
</dbReference>
<feature type="domain" description="Alpha-L-rhamnosidase C-terminal" evidence="8">
    <location>
        <begin position="696"/>
        <end position="765"/>
    </location>
</feature>
<dbReference type="InterPro" id="IPR012341">
    <property type="entry name" value="6hp_glycosidase-like_sf"/>
</dbReference>
<dbReference type="EMBL" id="BAAAYX010000003">
    <property type="protein sequence ID" value="GAA3697975.1"/>
    <property type="molecule type" value="Genomic_DNA"/>
</dbReference>
<evidence type="ECO:0000256" key="3">
    <source>
        <dbReference type="ARBA" id="ARBA00022801"/>
    </source>
</evidence>
<dbReference type="InterPro" id="IPR035398">
    <property type="entry name" value="Bac_rhamnosid_C"/>
</dbReference>
<dbReference type="PANTHER" id="PTHR33307">
    <property type="entry name" value="ALPHA-RHAMNOSIDASE (EUROFUNG)"/>
    <property type="match status" value="1"/>
</dbReference>
<organism evidence="9 10">
    <name type="scientific">Microlunatus aurantiacus</name>
    <dbReference type="NCBI Taxonomy" id="446786"/>
    <lineage>
        <taxon>Bacteria</taxon>
        <taxon>Bacillati</taxon>
        <taxon>Actinomycetota</taxon>
        <taxon>Actinomycetes</taxon>
        <taxon>Propionibacteriales</taxon>
        <taxon>Propionibacteriaceae</taxon>
        <taxon>Microlunatus</taxon>
    </lineage>
</organism>
<gene>
    <name evidence="9" type="ORF">GCM10022204_12740</name>
</gene>
<reference evidence="10" key="1">
    <citation type="journal article" date="2019" name="Int. J. Syst. Evol. Microbiol.">
        <title>The Global Catalogue of Microorganisms (GCM) 10K type strain sequencing project: providing services to taxonomists for standard genome sequencing and annotation.</title>
        <authorList>
            <consortium name="The Broad Institute Genomics Platform"/>
            <consortium name="The Broad Institute Genome Sequencing Center for Infectious Disease"/>
            <person name="Wu L."/>
            <person name="Ma J."/>
        </authorList>
    </citation>
    <scope>NUCLEOTIDE SEQUENCE [LARGE SCALE GENOMIC DNA]</scope>
    <source>
        <strain evidence="10">JCM 16548</strain>
    </source>
</reference>
<keyword evidence="10" id="KW-1185">Reference proteome</keyword>
<comment type="catalytic activity">
    <reaction evidence="1">
        <text>Hydrolysis of terminal non-reducing alpha-L-rhamnose residues in alpha-L-rhamnosides.</text>
        <dbReference type="EC" id="3.2.1.40"/>
    </reaction>
</comment>
<dbReference type="InterPro" id="IPR008902">
    <property type="entry name" value="Rhamnosid_concanavalin"/>
</dbReference>
<evidence type="ECO:0000259" key="6">
    <source>
        <dbReference type="Pfam" id="PF08531"/>
    </source>
</evidence>
<dbReference type="PANTHER" id="PTHR33307:SF6">
    <property type="entry name" value="ALPHA-RHAMNOSIDASE (EUROFUNG)-RELATED"/>
    <property type="match status" value="1"/>
</dbReference>
<evidence type="ECO:0000259" key="8">
    <source>
        <dbReference type="Pfam" id="PF17390"/>
    </source>
</evidence>
<feature type="domain" description="Alpha-L-rhamnosidase six-hairpin glycosidase" evidence="7">
    <location>
        <begin position="340"/>
        <end position="694"/>
    </location>
</feature>
<sequence>MPSAPLATVSTPPAEATPPAEDTVDWTARLISPDDDFAGAPLLRTEFTLEPGHGPVTAAVLHATAHGVFEAHLNGARVGDDVLSPGWSSYEWRLRYRSYDVTDLLAVGEDPAPIVLGLALGNGWYRGRLGWSGGRDYYGDELGALAQLEITYADGHGQRVVTDTDWRAGPSAVTANDLYDGQDVDARLASDDWLRPGFAADGWVGVHVGERDLTTLEPYSSPPVRRVGERVPERIWTSPSGRTLVDFGQNLVGWVRFTVQGPAGSVITLRHAEVLEHEELGTRPLRSAKATDRLTLSGDEDFFEPTLTFHGFRYLEVDGWPGGLTADDLTAVVVSTDLERIGTFECSDELLNRLHRNVVWGARGNFVDVPTDCPQRDERLGWTGDLAAFAPTAVYLFDSSDFLRDWLRDLDAEQRHADGMVPFVVPDVLKYLEHPPEFPAPDSTAVWSDAAVWVTWAVYQAYGDVSVLSDAYGAMAAHVRRVASKVSPTGLWDTGFQFGDWLDPTAPPEDAARAKADPGVVATACLVRSADLVAESARLLGRDEDATFFADLAARTRAAFVEHYVLDDGTLRSDAVTVYALAIVFGVLDEAQTARAGDRLAALVAEGGHHIQTGFAGTPFVTDALTLTGHLDDAYRLLLQTECPSWLYPVTMDATTIWERWDSMLPDGTINPGEMTSFNHYALGAVADWMHRTIGGIAPAEPGYRRVRVAPRPGGGIVWARSSLQTPYGEVAVSWTDGPDGLTLDIEVPDGVTADVELPGGPVAELSAGAHHLEPVPAG</sequence>
<dbReference type="Pfam" id="PF08531">
    <property type="entry name" value="Bac_rhamnosid_N"/>
    <property type="match status" value="1"/>
</dbReference>
<dbReference type="Pfam" id="PF17389">
    <property type="entry name" value="Bac_rhamnosid6H"/>
    <property type="match status" value="1"/>
</dbReference>
<dbReference type="GO" id="GO:0016787">
    <property type="term" value="F:hydrolase activity"/>
    <property type="evidence" value="ECO:0007669"/>
    <property type="project" value="UniProtKB-KW"/>
</dbReference>
<dbReference type="Pfam" id="PF05592">
    <property type="entry name" value="Bac_rhamnosid"/>
    <property type="match status" value="1"/>
</dbReference>
<keyword evidence="3 9" id="KW-0378">Hydrolase</keyword>
<comment type="caution">
    <text evidence="9">The sequence shown here is derived from an EMBL/GenBank/DDBJ whole genome shotgun (WGS) entry which is preliminary data.</text>
</comment>
<dbReference type="InterPro" id="IPR016007">
    <property type="entry name" value="Alpha_rhamnosid"/>
</dbReference>
<dbReference type="Proteomes" id="UP001500051">
    <property type="component" value="Unassembled WGS sequence"/>
</dbReference>
<dbReference type="Gene3D" id="2.60.420.10">
    <property type="entry name" value="Maltose phosphorylase, domain 3"/>
    <property type="match status" value="1"/>
</dbReference>
<evidence type="ECO:0000313" key="10">
    <source>
        <dbReference type="Proteomes" id="UP001500051"/>
    </source>
</evidence>
<feature type="region of interest" description="Disordered" evidence="4">
    <location>
        <begin position="1"/>
        <end position="20"/>
    </location>
</feature>
<dbReference type="SUPFAM" id="SSF48208">
    <property type="entry name" value="Six-hairpin glycosidases"/>
    <property type="match status" value="1"/>
</dbReference>
<accession>A0ABP7D172</accession>
<dbReference type="InterPro" id="IPR035396">
    <property type="entry name" value="Bac_rhamnosid6H"/>
</dbReference>
<evidence type="ECO:0000256" key="4">
    <source>
        <dbReference type="SAM" id="MobiDB-lite"/>
    </source>
</evidence>
<feature type="domain" description="Bacterial alpha-L-rhamnosidase N-terminal" evidence="6">
    <location>
        <begin position="56"/>
        <end position="227"/>
    </location>
</feature>
<dbReference type="InterPro" id="IPR013737">
    <property type="entry name" value="Bac_rhamnosid_N"/>
</dbReference>
<dbReference type="Pfam" id="PF17390">
    <property type="entry name" value="Bac_rhamnosid_C"/>
    <property type="match status" value="1"/>
</dbReference>
<dbReference type="Gene3D" id="2.60.120.260">
    <property type="entry name" value="Galactose-binding domain-like"/>
    <property type="match status" value="2"/>
</dbReference>
<evidence type="ECO:0000256" key="1">
    <source>
        <dbReference type="ARBA" id="ARBA00001445"/>
    </source>
</evidence>
<dbReference type="EC" id="3.2.1.40" evidence="2"/>
<proteinExistence type="predicted"/>
<dbReference type="Gene3D" id="1.50.10.10">
    <property type="match status" value="1"/>
</dbReference>
<name>A0ABP7D172_9ACTN</name>
<evidence type="ECO:0000313" key="9">
    <source>
        <dbReference type="EMBL" id="GAA3697975.1"/>
    </source>
</evidence>